<sequence length="337" mass="34692">MELQGWLAEGWQKRTEQKLAVAGCLAAALSLRSSPLRTISRLQEFAHKLVGYGGAALLFSGIQETSRAVRGRHDFLNSAVSGGITGAVVVGHYQGPQYRMLGLLTWSSVCAVLHLTNSLMQPRHLLEDYLIREGLLSPQVALMREAAAAAAAAAAGGQERGLQRFEHRDVLLDSLAIRDREMQQLNARLAAGKPAAAAAGAGATASAGAGAGEDLRVDDIADDDEGYLAWLRNNGFEADALLQPRGAEAAAAGATAEGSSSTSSSSGVSSKEGAKSAGGSGAGGSSGAEVAGAAAAEGAGRKRTWREWFSRWSWRRSKTGGSGSGGDGSAANGESQQ</sequence>
<evidence type="ECO:0000313" key="2">
    <source>
        <dbReference type="EMBL" id="GFR48164.1"/>
    </source>
</evidence>
<organism evidence="2 3">
    <name type="scientific">Astrephomene gubernaculifera</name>
    <dbReference type="NCBI Taxonomy" id="47775"/>
    <lineage>
        <taxon>Eukaryota</taxon>
        <taxon>Viridiplantae</taxon>
        <taxon>Chlorophyta</taxon>
        <taxon>core chlorophytes</taxon>
        <taxon>Chlorophyceae</taxon>
        <taxon>CS clade</taxon>
        <taxon>Chlamydomonadales</taxon>
        <taxon>Astrephomenaceae</taxon>
        <taxon>Astrephomene</taxon>
    </lineage>
</organism>
<comment type="caution">
    <text evidence="2">The sequence shown here is derived from an EMBL/GenBank/DDBJ whole genome shotgun (WGS) entry which is preliminary data.</text>
</comment>
<dbReference type="Proteomes" id="UP001054857">
    <property type="component" value="Unassembled WGS sequence"/>
</dbReference>
<name>A0AAD3DU33_9CHLO</name>
<gene>
    <name evidence="2" type="ORF">Agub_g10000</name>
</gene>
<evidence type="ECO:0000313" key="3">
    <source>
        <dbReference type="Proteomes" id="UP001054857"/>
    </source>
</evidence>
<keyword evidence="3" id="KW-1185">Reference proteome</keyword>
<feature type="compositionally biased region" description="Low complexity" evidence="1">
    <location>
        <begin position="287"/>
        <end position="298"/>
    </location>
</feature>
<dbReference type="EMBL" id="BMAR01000022">
    <property type="protein sequence ID" value="GFR48164.1"/>
    <property type="molecule type" value="Genomic_DNA"/>
</dbReference>
<proteinExistence type="predicted"/>
<feature type="compositionally biased region" description="Low complexity" evidence="1">
    <location>
        <begin position="252"/>
        <end position="275"/>
    </location>
</feature>
<accession>A0AAD3DU33</accession>
<protein>
    <submittedName>
        <fullName evidence="2">Uncharacterized protein</fullName>
    </submittedName>
</protein>
<feature type="compositionally biased region" description="Gly residues" evidence="1">
    <location>
        <begin position="276"/>
        <end position="286"/>
    </location>
</feature>
<evidence type="ECO:0000256" key="1">
    <source>
        <dbReference type="SAM" id="MobiDB-lite"/>
    </source>
</evidence>
<feature type="region of interest" description="Disordered" evidence="1">
    <location>
        <begin position="252"/>
        <end position="337"/>
    </location>
</feature>
<dbReference type="AlphaFoldDB" id="A0AAD3DU33"/>
<reference evidence="2 3" key="1">
    <citation type="journal article" date="2021" name="Sci. Rep.">
        <title>Genome sequencing of the multicellular alga Astrephomene provides insights into convergent evolution of germ-soma differentiation.</title>
        <authorList>
            <person name="Yamashita S."/>
            <person name="Yamamoto K."/>
            <person name="Matsuzaki R."/>
            <person name="Suzuki S."/>
            <person name="Yamaguchi H."/>
            <person name="Hirooka S."/>
            <person name="Minakuchi Y."/>
            <person name="Miyagishima S."/>
            <person name="Kawachi M."/>
            <person name="Toyoda A."/>
            <person name="Nozaki H."/>
        </authorList>
    </citation>
    <scope>NUCLEOTIDE SEQUENCE [LARGE SCALE GENOMIC DNA]</scope>
    <source>
        <strain evidence="2 3">NIES-4017</strain>
    </source>
</reference>